<dbReference type="EMBL" id="AMZH03032855">
    <property type="protein sequence ID" value="RRT32268.1"/>
    <property type="molecule type" value="Genomic_DNA"/>
</dbReference>
<dbReference type="Proteomes" id="UP000287651">
    <property type="component" value="Unassembled WGS sequence"/>
</dbReference>
<protein>
    <submittedName>
        <fullName evidence="1">Uncharacterized protein</fullName>
    </submittedName>
</protein>
<gene>
    <name evidence="1" type="ORF">B296_00047634</name>
</gene>
<organism evidence="1 2">
    <name type="scientific">Ensete ventricosum</name>
    <name type="common">Abyssinian banana</name>
    <name type="synonym">Musa ensete</name>
    <dbReference type="NCBI Taxonomy" id="4639"/>
    <lineage>
        <taxon>Eukaryota</taxon>
        <taxon>Viridiplantae</taxon>
        <taxon>Streptophyta</taxon>
        <taxon>Embryophyta</taxon>
        <taxon>Tracheophyta</taxon>
        <taxon>Spermatophyta</taxon>
        <taxon>Magnoliopsida</taxon>
        <taxon>Liliopsida</taxon>
        <taxon>Zingiberales</taxon>
        <taxon>Musaceae</taxon>
        <taxon>Ensete</taxon>
    </lineage>
</organism>
<comment type="caution">
    <text evidence="1">The sequence shown here is derived from an EMBL/GenBank/DDBJ whole genome shotgun (WGS) entry which is preliminary data.</text>
</comment>
<proteinExistence type="predicted"/>
<evidence type="ECO:0000313" key="2">
    <source>
        <dbReference type="Proteomes" id="UP000287651"/>
    </source>
</evidence>
<dbReference type="AlphaFoldDB" id="A0A426WYH7"/>
<evidence type="ECO:0000313" key="1">
    <source>
        <dbReference type="EMBL" id="RRT32268.1"/>
    </source>
</evidence>
<sequence length="144" mass="15722">MASWVLLLPSRSRCASRWVGSSFSQKDALALFPHPHYIAVATPTHVMTTLVNRQPPCQRVVGATAPCGLATPAGAALQVVMPVGDYRPYVGGLGHSWSPLCRGPWPQPTAPLQVASRPYRWSSHDRPPPFLTMFAAKTQQEHVE</sequence>
<name>A0A426WYH7_ENSVE</name>
<accession>A0A426WYH7</accession>
<reference evidence="1 2" key="1">
    <citation type="journal article" date="2014" name="Agronomy (Basel)">
        <title>A Draft Genome Sequence for Ensete ventricosum, the Drought-Tolerant Tree Against Hunger.</title>
        <authorList>
            <person name="Harrison J."/>
            <person name="Moore K.A."/>
            <person name="Paszkiewicz K."/>
            <person name="Jones T."/>
            <person name="Grant M."/>
            <person name="Ambacheew D."/>
            <person name="Muzemil S."/>
            <person name="Studholme D.J."/>
        </authorList>
    </citation>
    <scope>NUCLEOTIDE SEQUENCE [LARGE SCALE GENOMIC DNA]</scope>
</reference>